<name>A0A1Y5YA09_KIBAR</name>
<accession>A0A1Y5YA09</accession>
<keyword evidence="2" id="KW-1185">Reference proteome</keyword>
<dbReference type="EMBL" id="FWXV01000016">
    <property type="protein sequence ID" value="SMD26700.1"/>
    <property type="molecule type" value="Genomic_DNA"/>
</dbReference>
<protein>
    <submittedName>
        <fullName evidence="1">Uncharacterized protein</fullName>
    </submittedName>
</protein>
<dbReference type="AlphaFoldDB" id="A0A1Y5YA09"/>
<evidence type="ECO:0000313" key="1">
    <source>
        <dbReference type="EMBL" id="SMD26700.1"/>
    </source>
</evidence>
<proteinExistence type="predicted"/>
<gene>
    <name evidence="1" type="ORF">SAMN05661093_10284</name>
</gene>
<sequence>MGMLKVGQARPVLAIRSSALRGGLLLLRVWFADWIFRWYSALRGMRLRRTEFGFGLGVGAVGWFHRDQGFVVPFHALVFTVIQLGVSGRGGLRATVGLDKVLL</sequence>
<dbReference type="Proteomes" id="UP000192674">
    <property type="component" value="Unassembled WGS sequence"/>
</dbReference>
<organism evidence="1 2">
    <name type="scientific">Kibdelosporangium aridum</name>
    <dbReference type="NCBI Taxonomy" id="2030"/>
    <lineage>
        <taxon>Bacteria</taxon>
        <taxon>Bacillati</taxon>
        <taxon>Actinomycetota</taxon>
        <taxon>Actinomycetes</taxon>
        <taxon>Pseudonocardiales</taxon>
        <taxon>Pseudonocardiaceae</taxon>
        <taxon>Kibdelosporangium</taxon>
    </lineage>
</organism>
<reference evidence="1 2" key="1">
    <citation type="submission" date="2017-04" db="EMBL/GenBank/DDBJ databases">
        <authorList>
            <person name="Afonso C.L."/>
            <person name="Miller P.J."/>
            <person name="Scott M.A."/>
            <person name="Spackman E."/>
            <person name="Goraichik I."/>
            <person name="Dimitrov K.M."/>
            <person name="Suarez D.L."/>
            <person name="Swayne D.E."/>
        </authorList>
    </citation>
    <scope>NUCLEOTIDE SEQUENCE [LARGE SCALE GENOMIC DNA]</scope>
    <source>
        <strain evidence="1 2">DSM 43828</strain>
    </source>
</reference>
<dbReference type="RefSeq" id="WP_084434402.1">
    <property type="nucleotide sequence ID" value="NZ_FWXV01000016.1"/>
</dbReference>
<evidence type="ECO:0000313" key="2">
    <source>
        <dbReference type="Proteomes" id="UP000192674"/>
    </source>
</evidence>